<dbReference type="CDD" id="cd01948">
    <property type="entry name" value="EAL"/>
    <property type="match status" value="1"/>
</dbReference>
<dbReference type="RefSeq" id="WP_377720177.1">
    <property type="nucleotide sequence ID" value="NZ_JBHSAM010000028.1"/>
</dbReference>
<dbReference type="PROSITE" id="PS50887">
    <property type="entry name" value="GGDEF"/>
    <property type="match status" value="1"/>
</dbReference>
<dbReference type="SMART" id="SM00267">
    <property type="entry name" value="GGDEF"/>
    <property type="match status" value="1"/>
</dbReference>
<protein>
    <submittedName>
        <fullName evidence="4">Bifunctional diguanylate cyclase/phosphodiesterase</fullName>
    </submittedName>
</protein>
<accession>A0ABV8K6F7</accession>
<dbReference type="EMBL" id="JBHSAM010000028">
    <property type="protein sequence ID" value="MFC4101566.1"/>
    <property type="molecule type" value="Genomic_DNA"/>
</dbReference>
<dbReference type="SUPFAM" id="SSF55073">
    <property type="entry name" value="Nucleotide cyclase"/>
    <property type="match status" value="1"/>
</dbReference>
<proteinExistence type="predicted"/>
<reference evidence="5" key="1">
    <citation type="journal article" date="2019" name="Int. J. Syst. Evol. Microbiol.">
        <title>The Global Catalogue of Microorganisms (GCM) 10K type strain sequencing project: providing services to taxonomists for standard genome sequencing and annotation.</title>
        <authorList>
            <consortium name="The Broad Institute Genomics Platform"/>
            <consortium name="The Broad Institute Genome Sequencing Center for Infectious Disease"/>
            <person name="Wu L."/>
            <person name="Ma J."/>
        </authorList>
    </citation>
    <scope>NUCLEOTIDE SEQUENCE [LARGE SCALE GENOMIC DNA]</scope>
    <source>
        <strain evidence="5">IBRC-M 10987</strain>
    </source>
</reference>
<feature type="transmembrane region" description="Helical" evidence="1">
    <location>
        <begin position="172"/>
        <end position="193"/>
    </location>
</feature>
<dbReference type="InterPro" id="IPR043128">
    <property type="entry name" value="Rev_trsase/Diguanyl_cyclase"/>
</dbReference>
<evidence type="ECO:0000313" key="4">
    <source>
        <dbReference type="EMBL" id="MFC4101566.1"/>
    </source>
</evidence>
<dbReference type="NCBIfam" id="TIGR00254">
    <property type="entry name" value="GGDEF"/>
    <property type="match status" value="1"/>
</dbReference>
<evidence type="ECO:0000259" key="2">
    <source>
        <dbReference type="PROSITE" id="PS50883"/>
    </source>
</evidence>
<dbReference type="PROSITE" id="PS50883">
    <property type="entry name" value="EAL"/>
    <property type="match status" value="1"/>
</dbReference>
<name>A0ABV8K6F7_9BACL</name>
<dbReference type="SUPFAM" id="SSF141868">
    <property type="entry name" value="EAL domain-like"/>
    <property type="match status" value="1"/>
</dbReference>
<dbReference type="Gene3D" id="3.20.20.450">
    <property type="entry name" value="EAL domain"/>
    <property type="match status" value="1"/>
</dbReference>
<dbReference type="Pfam" id="PF00990">
    <property type="entry name" value="GGDEF"/>
    <property type="match status" value="1"/>
</dbReference>
<dbReference type="InterPro" id="IPR035919">
    <property type="entry name" value="EAL_sf"/>
</dbReference>
<dbReference type="PANTHER" id="PTHR44757">
    <property type="entry name" value="DIGUANYLATE CYCLASE DGCP"/>
    <property type="match status" value="1"/>
</dbReference>
<evidence type="ECO:0000313" key="5">
    <source>
        <dbReference type="Proteomes" id="UP001595715"/>
    </source>
</evidence>
<evidence type="ECO:0000256" key="1">
    <source>
        <dbReference type="SAM" id="Phobius"/>
    </source>
</evidence>
<dbReference type="InterPro" id="IPR001633">
    <property type="entry name" value="EAL_dom"/>
</dbReference>
<dbReference type="Proteomes" id="UP001595715">
    <property type="component" value="Unassembled WGS sequence"/>
</dbReference>
<feature type="transmembrane region" description="Helical" evidence="1">
    <location>
        <begin position="103"/>
        <end position="126"/>
    </location>
</feature>
<dbReference type="SMART" id="SM00052">
    <property type="entry name" value="EAL"/>
    <property type="match status" value="1"/>
</dbReference>
<keyword evidence="5" id="KW-1185">Reference proteome</keyword>
<dbReference type="Pfam" id="PF00563">
    <property type="entry name" value="EAL"/>
    <property type="match status" value="1"/>
</dbReference>
<feature type="transmembrane region" description="Helical" evidence="1">
    <location>
        <begin position="79"/>
        <end position="97"/>
    </location>
</feature>
<feature type="transmembrane region" description="Helical" evidence="1">
    <location>
        <begin position="133"/>
        <end position="152"/>
    </location>
</feature>
<feature type="domain" description="GGDEF" evidence="3">
    <location>
        <begin position="460"/>
        <end position="592"/>
    </location>
</feature>
<dbReference type="PANTHER" id="PTHR44757:SF2">
    <property type="entry name" value="BIOFILM ARCHITECTURE MAINTENANCE PROTEIN MBAA"/>
    <property type="match status" value="1"/>
</dbReference>
<keyword evidence="1" id="KW-0812">Transmembrane</keyword>
<sequence>MSDFQTAGRRLLRKNVASVLLGLAAGLTLAAPIHLVLGIKIYLASLFLYAALQVGGWQRAAGIAVIVHAAAVTLQFESVLQAVLSIVEILGVILWTFRKNRGYLTSVILFWLLAGIPSLLLMIALTDNTLTPMFLLLLVVIVVNAMFNALVVDVCTRYVPYLRSKGAGRIRLARVMIDLMVFSIIASSFLFIINTGHIAKRNMINEMNDQAALTSSLIEEAYQQWSDDEKEAFELRSLLQIGYFQEIIRQASGTTIDQAALFDNNGAMVRAMNFETTHQALLWLGDGKWDPLTSELSRWESEEPLSKMPDTYRRDAAYVYRLDLGSHTLLLRLSTAKYEQEAVSYFLAQSVNVLYIALTIGFLAFFLHRFVIRSIRLLAAITTDLPQQIRSAKTTAWFDSNIEEIYILVHNFSFVTEKLKQMLREFKNLAHHDPLTGLANRRHFNEFAHEELDMRNGSLESAAFMYIDLDRFKPINDKYGHAAGDELLVQVANRLRELAGEEAFIARLGGDEFVIVLQNRAEADVRTLAEAIRADLLEPFALTQEEVTIGGSIGISLYPQDGNHAEALIKHADIAMYVAKEKRESCFVFYGEIKSRPMTRLLNLKHELPLAIQQQEIMLHYQPIIDVQTGRVVMMEALARWYHPDHGYISPLQFIPAVEENGMMGVLGEHVLQLACRQAKAWMDDGHAAVKISINLSKSQLAHEAIADLIEHTLAETGLSASMLNIEVTEEAFAQDLDQVVATLRRLRAQGIGIWLDDFGTGYSSLHLLDMLPIDGFKLDRDFARRISAESRSFAIVNHMTNLAAEQGWQMIGEGVEDEEAGLRLTEAGCHLQQGYHYAKPMSADQLKAWLAEQQGKAKEGDADETN</sequence>
<evidence type="ECO:0000259" key="3">
    <source>
        <dbReference type="PROSITE" id="PS50887"/>
    </source>
</evidence>
<dbReference type="InterPro" id="IPR052155">
    <property type="entry name" value="Biofilm_reg_signaling"/>
</dbReference>
<comment type="caution">
    <text evidence="4">The sequence shown here is derived from an EMBL/GenBank/DDBJ whole genome shotgun (WGS) entry which is preliminary data.</text>
</comment>
<dbReference type="Gene3D" id="3.30.70.270">
    <property type="match status" value="1"/>
</dbReference>
<dbReference type="InterPro" id="IPR000160">
    <property type="entry name" value="GGDEF_dom"/>
</dbReference>
<keyword evidence="1" id="KW-0472">Membrane</keyword>
<dbReference type="CDD" id="cd01949">
    <property type="entry name" value="GGDEF"/>
    <property type="match status" value="1"/>
</dbReference>
<dbReference type="InterPro" id="IPR029787">
    <property type="entry name" value="Nucleotide_cyclase"/>
</dbReference>
<organism evidence="4 5">
    <name type="scientific">Paenibacillus xanthanilyticus</name>
    <dbReference type="NCBI Taxonomy" id="1783531"/>
    <lineage>
        <taxon>Bacteria</taxon>
        <taxon>Bacillati</taxon>
        <taxon>Bacillota</taxon>
        <taxon>Bacilli</taxon>
        <taxon>Bacillales</taxon>
        <taxon>Paenibacillaceae</taxon>
        <taxon>Paenibacillus</taxon>
    </lineage>
</organism>
<feature type="domain" description="EAL" evidence="2">
    <location>
        <begin position="601"/>
        <end position="855"/>
    </location>
</feature>
<gene>
    <name evidence="4" type="ORF">ACFOZ8_18125</name>
</gene>
<keyword evidence="1" id="KW-1133">Transmembrane helix</keyword>